<comment type="subcellular location">
    <subcellularLocation>
        <location evidence="5">Cytoplasm</location>
    </subcellularLocation>
</comment>
<evidence type="ECO:0000256" key="3">
    <source>
        <dbReference type="ARBA" id="ARBA00022679"/>
    </source>
</evidence>
<feature type="binding site" evidence="5">
    <location>
        <position position="85"/>
    </location>
    <ligand>
        <name>S-adenosyl-L-methionine</name>
        <dbReference type="ChEBI" id="CHEBI:59789"/>
    </ligand>
</feature>
<dbReference type="GO" id="GO:0005737">
    <property type="term" value="C:cytoplasm"/>
    <property type="evidence" value="ECO:0007669"/>
    <property type="project" value="UniProtKB-SubCell"/>
</dbReference>
<dbReference type="GeneID" id="79949822"/>
<protein>
    <recommendedName>
        <fullName evidence="5">Ribosomal RNA large subunit methyltransferase E</fullName>
        <ecNumber evidence="5">2.1.1.166</ecNumber>
    </recommendedName>
    <alternativeName>
        <fullName evidence="5">23S rRNA Um2552 methyltransferase</fullName>
    </alternativeName>
    <alternativeName>
        <fullName evidence="5">rRNA (uridine-2'-O-)-methyltransferase</fullName>
    </alternativeName>
</protein>
<dbReference type="InterPro" id="IPR029063">
    <property type="entry name" value="SAM-dependent_MTases_sf"/>
</dbReference>
<dbReference type="AlphaFoldDB" id="A0AAF0FSR0"/>
<dbReference type="EC" id="2.1.1.166" evidence="5"/>
<keyword evidence="4 5" id="KW-0949">S-adenosyl-L-methionine</keyword>
<reference evidence="8" key="1">
    <citation type="submission" date="2022-01" db="EMBL/GenBank/DDBJ databases">
        <title>Complete genome of Methanomicrobium antiquum DSM 21220.</title>
        <authorList>
            <person name="Chen S.-C."/>
            <person name="You Y.-T."/>
            <person name="Zhou Y.-Z."/>
            <person name="Lai M.-C."/>
        </authorList>
    </citation>
    <scope>NUCLEOTIDE SEQUENCE</scope>
    <source>
        <strain evidence="8">DSM 21220</strain>
    </source>
</reference>
<keyword evidence="5" id="KW-0963">Cytoplasm</keyword>
<dbReference type="PANTHER" id="PTHR10920">
    <property type="entry name" value="RIBOSOMAL RNA METHYLTRANSFERASE"/>
    <property type="match status" value="1"/>
</dbReference>
<dbReference type="SUPFAM" id="SSF53335">
    <property type="entry name" value="S-adenosyl-L-methionine-dependent methyltransferases"/>
    <property type="match status" value="1"/>
</dbReference>
<dbReference type="Pfam" id="PF01728">
    <property type="entry name" value="FtsJ"/>
    <property type="match status" value="1"/>
</dbReference>
<feature type="binding site" evidence="5">
    <location>
        <position position="51"/>
    </location>
    <ligand>
        <name>S-adenosyl-L-methionine</name>
        <dbReference type="ChEBI" id="CHEBI:59789"/>
    </ligand>
</feature>
<feature type="binding site" evidence="5">
    <location>
        <position position="53"/>
    </location>
    <ligand>
        <name>S-adenosyl-L-methionine</name>
        <dbReference type="ChEBI" id="CHEBI:59789"/>
    </ligand>
</feature>
<keyword evidence="3 5" id="KW-0808">Transferase</keyword>
<evidence type="ECO:0000259" key="7">
    <source>
        <dbReference type="Pfam" id="PF01728"/>
    </source>
</evidence>
<evidence type="ECO:0000256" key="5">
    <source>
        <dbReference type="HAMAP-Rule" id="MF_01547"/>
    </source>
</evidence>
<keyword evidence="1 5" id="KW-0698">rRNA processing</keyword>
<evidence type="ECO:0000313" key="9">
    <source>
        <dbReference type="Proteomes" id="UP001218895"/>
    </source>
</evidence>
<dbReference type="PIRSF" id="PIRSF005461">
    <property type="entry name" value="23S_rRNA_mtase"/>
    <property type="match status" value="1"/>
</dbReference>
<evidence type="ECO:0000313" key="8">
    <source>
        <dbReference type="EMBL" id="WFN37829.1"/>
    </source>
</evidence>
<feature type="active site" description="Proton acceptor" evidence="5 6">
    <location>
        <position position="148"/>
    </location>
</feature>
<dbReference type="InterPro" id="IPR015507">
    <property type="entry name" value="rRNA-MeTfrase_E"/>
</dbReference>
<dbReference type="EMBL" id="CP091092">
    <property type="protein sequence ID" value="WFN37829.1"/>
    <property type="molecule type" value="Genomic_DNA"/>
</dbReference>
<evidence type="ECO:0000256" key="6">
    <source>
        <dbReference type="PIRSR" id="PIRSR005461-1"/>
    </source>
</evidence>
<keyword evidence="2 5" id="KW-0489">Methyltransferase</keyword>
<dbReference type="PANTHER" id="PTHR10920:SF13">
    <property type="entry name" value="PRE-RRNA 2'-O-RIBOSE RNA METHYLTRANSFERASE FTSJ3"/>
    <property type="match status" value="1"/>
</dbReference>
<dbReference type="Proteomes" id="UP001218895">
    <property type="component" value="Chromosome"/>
</dbReference>
<dbReference type="InterPro" id="IPR050082">
    <property type="entry name" value="RNA_methyltr_RlmE"/>
</dbReference>
<sequence length="202" mass="22647">MGSQWGADRYYQKSRREGYRSRAAYKILDIQNKFNIIRSDDNIVDLGAAPGSWSQALRDMTDGQVIAVDLNPIVPIENVITIKGDFTTEKVQSQILSHVDLVNVVVCDASPKLSGQKAYDQARAIGLCEQALHFACLILKPGGNFVIKSFQGEMFKELLDEARENFYAVKVYRSKATRRGSTEAYIVARNFKGFSNVSDRQL</sequence>
<dbReference type="InterPro" id="IPR002877">
    <property type="entry name" value="RNA_MeTrfase_FtsJ_dom"/>
</dbReference>
<gene>
    <name evidence="5" type="primary">rlmE</name>
    <name evidence="8" type="ORF">L1994_05450</name>
</gene>
<evidence type="ECO:0000256" key="2">
    <source>
        <dbReference type="ARBA" id="ARBA00022603"/>
    </source>
</evidence>
<comment type="function">
    <text evidence="5">Specifically methylates the uridine in position 2552 of 23S rRNA at the 2'-O position of the ribose in the fully assembled 50S ribosomal subunit.</text>
</comment>
<accession>A0AAF0FSR0</accession>
<organism evidence="8 9">
    <name type="scientific">Methanomicrobium antiquum</name>
    <dbReference type="NCBI Taxonomy" id="487686"/>
    <lineage>
        <taxon>Archaea</taxon>
        <taxon>Methanobacteriati</taxon>
        <taxon>Methanobacteriota</taxon>
        <taxon>Stenosarchaea group</taxon>
        <taxon>Methanomicrobia</taxon>
        <taxon>Methanomicrobiales</taxon>
        <taxon>Methanomicrobiaceae</taxon>
        <taxon>Methanomicrobium</taxon>
    </lineage>
</organism>
<name>A0AAF0FSR0_9EURY</name>
<dbReference type="Gene3D" id="3.40.50.150">
    <property type="entry name" value="Vaccinia Virus protein VP39"/>
    <property type="match status" value="1"/>
</dbReference>
<feature type="domain" description="Ribosomal RNA methyltransferase FtsJ" evidence="7">
    <location>
        <begin position="19"/>
        <end position="191"/>
    </location>
</feature>
<comment type="catalytic activity">
    <reaction evidence="5">
        <text>uridine(2552) in 23S rRNA + S-adenosyl-L-methionine = 2'-O-methyluridine(2552) in 23S rRNA + S-adenosyl-L-homocysteine + H(+)</text>
        <dbReference type="Rhea" id="RHEA:42720"/>
        <dbReference type="Rhea" id="RHEA-COMP:10202"/>
        <dbReference type="Rhea" id="RHEA-COMP:10203"/>
        <dbReference type="ChEBI" id="CHEBI:15378"/>
        <dbReference type="ChEBI" id="CHEBI:57856"/>
        <dbReference type="ChEBI" id="CHEBI:59789"/>
        <dbReference type="ChEBI" id="CHEBI:65315"/>
        <dbReference type="ChEBI" id="CHEBI:74478"/>
        <dbReference type="EC" id="2.1.1.166"/>
    </reaction>
</comment>
<dbReference type="GO" id="GO:0008650">
    <property type="term" value="F:rRNA (uridine-2'-O-)-methyltransferase activity"/>
    <property type="evidence" value="ECO:0007669"/>
    <property type="project" value="UniProtKB-UniRule"/>
</dbReference>
<evidence type="ECO:0000256" key="1">
    <source>
        <dbReference type="ARBA" id="ARBA00022552"/>
    </source>
</evidence>
<feature type="binding site" evidence="5">
    <location>
        <position position="69"/>
    </location>
    <ligand>
        <name>S-adenosyl-L-methionine</name>
        <dbReference type="ChEBI" id="CHEBI:59789"/>
    </ligand>
</feature>
<proteinExistence type="inferred from homology"/>
<dbReference type="KEGG" id="manq:L1994_05450"/>
<feature type="binding site" evidence="5">
    <location>
        <position position="108"/>
    </location>
    <ligand>
        <name>S-adenosyl-L-methionine</name>
        <dbReference type="ChEBI" id="CHEBI:59789"/>
    </ligand>
</feature>
<comment type="similarity">
    <text evidence="5">Belongs to the class I-like SAM-binding methyltransferase superfamily. RNA methyltransferase RlmE family.</text>
</comment>
<evidence type="ECO:0000256" key="4">
    <source>
        <dbReference type="ARBA" id="ARBA00022691"/>
    </source>
</evidence>
<dbReference type="RefSeq" id="WP_278100670.1">
    <property type="nucleotide sequence ID" value="NZ_CP091092.1"/>
</dbReference>
<keyword evidence="9" id="KW-1185">Reference proteome</keyword>
<dbReference type="HAMAP" id="MF_01547">
    <property type="entry name" value="RNA_methyltr_E"/>
    <property type="match status" value="1"/>
</dbReference>